<gene>
    <name evidence="20" type="ORF">BN946_scf185027.g13</name>
</gene>
<dbReference type="GO" id="GO:0030151">
    <property type="term" value="F:molybdenum ion binding"/>
    <property type="evidence" value="ECO:0007669"/>
    <property type="project" value="InterPro"/>
</dbReference>
<dbReference type="InterPro" id="IPR036374">
    <property type="entry name" value="OxRdtase_Mopterin-bd_sf"/>
</dbReference>
<dbReference type="InterPro" id="IPR017927">
    <property type="entry name" value="FAD-bd_FR_type"/>
</dbReference>
<evidence type="ECO:0000256" key="2">
    <source>
        <dbReference type="ARBA" id="ARBA00001971"/>
    </source>
</evidence>
<evidence type="ECO:0000256" key="9">
    <source>
        <dbReference type="ARBA" id="ARBA00022505"/>
    </source>
</evidence>
<dbReference type="SUPFAM" id="SSF81296">
    <property type="entry name" value="E set domains"/>
    <property type="match status" value="1"/>
</dbReference>
<evidence type="ECO:0000259" key="18">
    <source>
        <dbReference type="PROSITE" id="PS50255"/>
    </source>
</evidence>
<comment type="cofactor">
    <cofactor evidence="2">
        <name>heme</name>
        <dbReference type="ChEBI" id="CHEBI:30413"/>
    </cofactor>
</comment>
<dbReference type="InterPro" id="IPR036400">
    <property type="entry name" value="Cyt_B5-like_heme/steroid_sf"/>
</dbReference>
<proteinExistence type="inferred from homology"/>
<evidence type="ECO:0000256" key="6">
    <source>
        <dbReference type="ARBA" id="ARBA00011738"/>
    </source>
</evidence>
<reference evidence="20" key="1">
    <citation type="submission" date="2014-01" db="EMBL/GenBank/DDBJ databases">
        <title>The genome of the white-rot fungus Pycnoporus cinnabarinus: a basidiomycete model with a versatile arsenal for lignocellulosic biomass breakdown.</title>
        <authorList>
            <person name="Levasseur A."/>
            <person name="Lomascolo A."/>
            <person name="Ruiz-Duenas F.J."/>
            <person name="Uzan E."/>
            <person name="Piumi F."/>
            <person name="Kues U."/>
            <person name="Ram A.F.J."/>
            <person name="Murat C."/>
            <person name="Haon M."/>
            <person name="Benoit I."/>
            <person name="Arfi Y."/>
            <person name="Chevret D."/>
            <person name="Drula E."/>
            <person name="Kwon M.J."/>
            <person name="Gouret P."/>
            <person name="Lesage-Meessen L."/>
            <person name="Lombard V."/>
            <person name="Mariette J."/>
            <person name="Noirot C."/>
            <person name="Park J."/>
            <person name="Patyshakuliyeva A."/>
            <person name="Wieneger R.A.B."/>
            <person name="Wosten H.A.B."/>
            <person name="Martin F."/>
            <person name="Coutinho P.M."/>
            <person name="de Vries R."/>
            <person name="Martinez A.T."/>
            <person name="Klopp C."/>
            <person name="Pontarotti P."/>
            <person name="Henrissat B."/>
            <person name="Record E."/>
        </authorList>
    </citation>
    <scope>NUCLEOTIDE SEQUENCE [LARGE SCALE GENOMIC DNA]</scope>
    <source>
        <strain evidence="20">BRFM137</strain>
    </source>
</reference>
<dbReference type="SUPFAM" id="SSF55856">
    <property type="entry name" value="Cytochrome b5-like heme/steroid binding domain"/>
    <property type="match status" value="1"/>
</dbReference>
<dbReference type="STRING" id="5643.A0A060SP36"/>
<protein>
    <recommendedName>
        <fullName evidence="8">Nitrate reductase [NADPH]</fullName>
        <ecNumber evidence="7">1.7.1.3</ecNumber>
    </recommendedName>
</protein>
<name>A0A060SP36_PYCCI</name>
<dbReference type="Pfam" id="PF00173">
    <property type="entry name" value="Cyt-b5"/>
    <property type="match status" value="1"/>
</dbReference>
<evidence type="ECO:0000256" key="3">
    <source>
        <dbReference type="ARBA" id="ARBA00001974"/>
    </source>
</evidence>
<comment type="cofactor">
    <cofactor evidence="1">
        <name>Mo-molybdopterin</name>
        <dbReference type="ChEBI" id="CHEBI:71302"/>
    </cofactor>
</comment>
<feature type="coiled-coil region" evidence="16">
    <location>
        <begin position="686"/>
        <end position="713"/>
    </location>
</feature>
<dbReference type="EMBL" id="CCBP010000342">
    <property type="protein sequence ID" value="CDO76150.1"/>
    <property type="molecule type" value="Genomic_DNA"/>
</dbReference>
<evidence type="ECO:0000256" key="8">
    <source>
        <dbReference type="ARBA" id="ARBA00015499"/>
    </source>
</evidence>
<keyword evidence="9" id="KW-0500">Molybdenum</keyword>
<dbReference type="Pfam" id="PF00970">
    <property type="entry name" value="FAD_binding_6"/>
    <property type="match status" value="1"/>
</dbReference>
<dbReference type="InterPro" id="IPR001199">
    <property type="entry name" value="Cyt_B5-like_heme/steroid-bd"/>
</dbReference>
<feature type="compositionally biased region" description="Acidic residues" evidence="17">
    <location>
        <begin position="21"/>
        <end position="31"/>
    </location>
</feature>
<dbReference type="PRINTS" id="PR00407">
    <property type="entry name" value="EUMOPTERIN"/>
</dbReference>
<dbReference type="InterPro" id="IPR017938">
    <property type="entry name" value="Riboflavin_synthase-like_b-brl"/>
</dbReference>
<comment type="subunit">
    <text evidence="6">Homodimer.</text>
</comment>
<comment type="caution">
    <text evidence="20">The sequence shown here is derived from an EMBL/GenBank/DDBJ whole genome shotgun (WGS) entry which is preliminary data.</text>
</comment>
<dbReference type="InterPro" id="IPR000572">
    <property type="entry name" value="OxRdtase_Mopterin-bd_dom"/>
</dbReference>
<accession>A0A060SP36</accession>
<evidence type="ECO:0000256" key="11">
    <source>
        <dbReference type="ARBA" id="ARBA00022723"/>
    </source>
</evidence>
<dbReference type="PANTHER" id="PTHR19372:SF7">
    <property type="entry name" value="SULFITE OXIDASE, MITOCHONDRIAL"/>
    <property type="match status" value="1"/>
</dbReference>
<dbReference type="PROSITE" id="PS51384">
    <property type="entry name" value="FAD_FR"/>
    <property type="match status" value="1"/>
</dbReference>
<keyword evidence="14" id="KW-0534">Nitrate assimilation</keyword>
<dbReference type="CDD" id="cd06183">
    <property type="entry name" value="cyt_b5_reduct_like"/>
    <property type="match status" value="1"/>
</dbReference>
<organism evidence="20 21">
    <name type="scientific">Pycnoporus cinnabarinus</name>
    <name type="common">Cinnabar-red polypore</name>
    <name type="synonym">Trametes cinnabarina</name>
    <dbReference type="NCBI Taxonomy" id="5643"/>
    <lineage>
        <taxon>Eukaryota</taxon>
        <taxon>Fungi</taxon>
        <taxon>Dikarya</taxon>
        <taxon>Basidiomycota</taxon>
        <taxon>Agaricomycotina</taxon>
        <taxon>Agaricomycetes</taxon>
        <taxon>Polyporales</taxon>
        <taxon>Polyporaceae</taxon>
        <taxon>Trametes</taxon>
    </lineage>
</organism>
<dbReference type="InterPro" id="IPR008333">
    <property type="entry name" value="Cbr1-like_FAD-bd_dom"/>
</dbReference>
<keyword evidence="13" id="KW-0560">Oxidoreductase</keyword>
<dbReference type="PROSITE" id="PS50255">
    <property type="entry name" value="CYTOCHROME_B5_2"/>
    <property type="match status" value="1"/>
</dbReference>
<dbReference type="InterPro" id="IPR001433">
    <property type="entry name" value="OxRdtase_FAD/NAD-bd"/>
</dbReference>
<dbReference type="PRINTS" id="PR00406">
    <property type="entry name" value="CYTB5RDTASE"/>
</dbReference>
<dbReference type="Gene3D" id="2.60.40.650">
    <property type="match status" value="1"/>
</dbReference>
<dbReference type="GO" id="GO:0042128">
    <property type="term" value="P:nitrate assimilation"/>
    <property type="evidence" value="ECO:0007669"/>
    <property type="project" value="UniProtKB-KW"/>
</dbReference>
<keyword evidence="11" id="KW-0479">Metal-binding</keyword>
<dbReference type="Pfam" id="PF03404">
    <property type="entry name" value="Mo-co_dimer"/>
    <property type="match status" value="1"/>
</dbReference>
<evidence type="ECO:0000256" key="12">
    <source>
        <dbReference type="ARBA" id="ARBA00022827"/>
    </source>
</evidence>
<dbReference type="InterPro" id="IPR039261">
    <property type="entry name" value="FNR_nucleotide-bd"/>
</dbReference>
<dbReference type="SMART" id="SM01117">
    <property type="entry name" value="Cyt-b5"/>
    <property type="match status" value="1"/>
</dbReference>
<dbReference type="GO" id="GO:0008482">
    <property type="term" value="F:sulfite oxidase activity"/>
    <property type="evidence" value="ECO:0007669"/>
    <property type="project" value="TreeGrafter"/>
</dbReference>
<dbReference type="Gene3D" id="3.40.50.80">
    <property type="entry name" value="Nucleotide-binding domain of ferredoxin-NADP reductase (FNR) module"/>
    <property type="match status" value="1"/>
</dbReference>
<evidence type="ECO:0000256" key="1">
    <source>
        <dbReference type="ARBA" id="ARBA00001924"/>
    </source>
</evidence>
<dbReference type="HOGENOM" id="CLU_003827_4_2_1"/>
<evidence type="ECO:0000256" key="5">
    <source>
        <dbReference type="ARBA" id="ARBA00006253"/>
    </source>
</evidence>
<dbReference type="InterPro" id="IPR005066">
    <property type="entry name" value="MoCF_OxRdtse_dimer"/>
</dbReference>
<keyword evidence="21" id="KW-1185">Reference proteome</keyword>
<dbReference type="InterPro" id="IPR008335">
    <property type="entry name" value="Mopterin_OxRdtase_euk"/>
</dbReference>
<dbReference type="PANTHER" id="PTHR19372">
    <property type="entry name" value="SULFITE REDUCTASE"/>
    <property type="match status" value="1"/>
</dbReference>
<dbReference type="Pfam" id="PF00175">
    <property type="entry name" value="NAD_binding_1"/>
    <property type="match status" value="1"/>
</dbReference>
<evidence type="ECO:0000256" key="15">
    <source>
        <dbReference type="ARBA" id="ARBA00049155"/>
    </source>
</evidence>
<evidence type="ECO:0000256" key="10">
    <source>
        <dbReference type="ARBA" id="ARBA00022630"/>
    </source>
</evidence>
<dbReference type="EC" id="1.7.1.3" evidence="7"/>
<dbReference type="GO" id="GO:0006790">
    <property type="term" value="P:sulfur compound metabolic process"/>
    <property type="evidence" value="ECO:0007669"/>
    <property type="project" value="TreeGrafter"/>
</dbReference>
<evidence type="ECO:0000256" key="14">
    <source>
        <dbReference type="ARBA" id="ARBA00023063"/>
    </source>
</evidence>
<keyword evidence="12" id="KW-0274">FAD</keyword>
<feature type="region of interest" description="Disordered" evidence="17">
    <location>
        <begin position="13"/>
        <end position="59"/>
    </location>
</feature>
<evidence type="ECO:0000256" key="17">
    <source>
        <dbReference type="SAM" id="MobiDB-lite"/>
    </source>
</evidence>
<dbReference type="Gene3D" id="2.40.30.10">
    <property type="entry name" value="Translation factors"/>
    <property type="match status" value="1"/>
</dbReference>
<evidence type="ECO:0000313" key="21">
    <source>
        <dbReference type="Proteomes" id="UP000029665"/>
    </source>
</evidence>
<dbReference type="Proteomes" id="UP000029665">
    <property type="component" value="Unassembled WGS sequence"/>
</dbReference>
<feature type="domain" description="FAD-binding FR-type" evidence="19">
    <location>
        <begin position="715"/>
        <end position="834"/>
    </location>
</feature>
<keyword evidence="10" id="KW-0285">Flavoprotein</keyword>
<dbReference type="GO" id="GO:0050464">
    <property type="term" value="F:nitrate reductase (NADPH) activity"/>
    <property type="evidence" value="ECO:0007669"/>
    <property type="project" value="UniProtKB-EC"/>
</dbReference>
<dbReference type="Gene3D" id="3.90.420.10">
    <property type="entry name" value="Oxidoreductase, molybdopterin-binding domain"/>
    <property type="match status" value="1"/>
</dbReference>
<dbReference type="AlphaFoldDB" id="A0A060SP36"/>
<evidence type="ECO:0000256" key="16">
    <source>
        <dbReference type="SAM" id="Coils"/>
    </source>
</evidence>
<evidence type="ECO:0000259" key="19">
    <source>
        <dbReference type="PROSITE" id="PS51384"/>
    </source>
</evidence>
<feature type="region of interest" description="Disordered" evidence="17">
    <location>
        <begin position="76"/>
        <end position="130"/>
    </location>
</feature>
<comment type="similarity">
    <text evidence="5">Belongs to the nitrate reductase family.</text>
</comment>
<evidence type="ECO:0000256" key="7">
    <source>
        <dbReference type="ARBA" id="ARBA00012673"/>
    </source>
</evidence>
<comment type="catalytic activity">
    <reaction evidence="15">
        <text>nitrite + NADP(+) + H2O = nitrate + NADPH + H(+)</text>
        <dbReference type="Rhea" id="RHEA:19061"/>
        <dbReference type="ChEBI" id="CHEBI:15377"/>
        <dbReference type="ChEBI" id="CHEBI:15378"/>
        <dbReference type="ChEBI" id="CHEBI:16301"/>
        <dbReference type="ChEBI" id="CHEBI:17632"/>
        <dbReference type="ChEBI" id="CHEBI:57783"/>
        <dbReference type="ChEBI" id="CHEBI:58349"/>
        <dbReference type="EC" id="1.7.1.3"/>
    </reaction>
</comment>
<keyword evidence="16" id="KW-0175">Coiled coil</keyword>
<evidence type="ECO:0000313" key="20">
    <source>
        <dbReference type="EMBL" id="CDO76150.1"/>
    </source>
</evidence>
<comment type="cofactor">
    <cofactor evidence="3">
        <name>FAD</name>
        <dbReference type="ChEBI" id="CHEBI:57692"/>
    </cofactor>
</comment>
<dbReference type="Pfam" id="PF00174">
    <property type="entry name" value="Oxidored_molyb"/>
    <property type="match status" value="1"/>
</dbReference>
<evidence type="ECO:0000256" key="13">
    <source>
        <dbReference type="ARBA" id="ARBA00023002"/>
    </source>
</evidence>
<dbReference type="Gene3D" id="3.10.120.10">
    <property type="entry name" value="Cytochrome b5-like heme/steroid binding domain"/>
    <property type="match status" value="1"/>
</dbReference>
<dbReference type="GO" id="GO:0020037">
    <property type="term" value="F:heme binding"/>
    <property type="evidence" value="ECO:0007669"/>
    <property type="project" value="TreeGrafter"/>
</dbReference>
<dbReference type="InterPro" id="IPR014756">
    <property type="entry name" value="Ig_E-set"/>
</dbReference>
<dbReference type="SUPFAM" id="SSF63380">
    <property type="entry name" value="Riboflavin synthase domain-like"/>
    <property type="match status" value="1"/>
</dbReference>
<feature type="domain" description="Cytochrome b5 heme-binding" evidence="18">
    <location>
        <begin position="604"/>
        <end position="682"/>
    </location>
</feature>
<dbReference type="OrthoDB" id="432685at2759"/>
<dbReference type="GO" id="GO:0043546">
    <property type="term" value="F:molybdopterin cofactor binding"/>
    <property type="evidence" value="ECO:0007669"/>
    <property type="project" value="TreeGrafter"/>
</dbReference>
<dbReference type="SUPFAM" id="SSF52343">
    <property type="entry name" value="Ferredoxin reductase-like, C-terminal NADP-linked domain"/>
    <property type="match status" value="1"/>
</dbReference>
<sequence length="1004" mass="112471">MFAMKSYDINEIGLGARGDVADDDDPDDDMSWQEKLASPDTFASVRDVKEQTPDYKLQNPTLHGFERFVLPVSEKEIQDQPWPGKGGNKHHLLTSTSPYSEQPKTTPPRESVKQQIGLAGMRGSTKKTRLPQDDRDFEKKLEEEVATVASFKNNPGTPEGDLKPVDDDAWKQLARHVSADDEILPDSWIPRSSDLLRVTGKIPLNAEPNLTHLFEAGLTTPTKLHYVRTHGEVPQLSWEEHKLSVYSDPPGLITKPKDWSMDELALGEFVAIEIPVTFGCDGTRRKEVNMLRKTNAFNWSAASISTAVWRGVLIRDVLLACGLQKPPDHERWYVNFEGADVLPKGVYATSIPLMHILDPTNDVMLAFGMNQRVLHPDHGYPLRLIIPGYVGGRQVKWLKKMWITKVPNSSYYHINDNRVLPSFIDYEDHPYAALFNSLESTACWEQCLQSVIVKPSHNEVIPLTEGGRLDSIYTVKGYAFTGGGDRVDRVELSLDGGQTWTYCFRHFVDEPLRSCDVLLSDLVNAFEISVRAQDGRKNFQPEHITWNLSGMLNNSWYRVRPTIIEDEETGQPAVKFLHPVAPGNGSDRGWMTPPPFPEDPDKGLEIIPLDEVLKHNSLDDAWVILDYKVYDVTKLLPAHPGGPYAILAYAGKPSVDLTNQFHGIHGASAYEWRSQFLIGKLSEEDVVRMQEDAALAEEELAELKEERKGLALQPDIGTEATLVNRKEVSDTLRLYTFKLALKHDGSPSKLGLPIGQHMAVAVHFKDKAVVRSYTPVRPILPSEDDGTFDLLVQTYFPDADSVFPPGGTMTNYLDCMDEGESVDVRGPVGGIIYNGKGDFTIDGIDFHFDKINLLAGSGGFTAHWQLIRAIVSDDEDDTFISLIDCNETFGDIMLRDELAQYAEDYGDRFEVWHVLLELPDDEPNFEVRMSCNRAAVTWTTEPRAPSLPQCSKGPLTKDIMEEHFYPAVKNVATFVCGPRSLIEDIAMPGLEEMGFVDGLTLFGF</sequence>
<feature type="compositionally biased region" description="Polar residues" evidence="17">
    <location>
        <begin position="93"/>
        <end position="104"/>
    </location>
</feature>
<comment type="function">
    <text evidence="4">Nitrate reductase is a key enzyme involved in the first step of nitrate assimilation in plants, fungi and bacteria.</text>
</comment>
<dbReference type="SUPFAM" id="SSF56524">
    <property type="entry name" value="Oxidoreductase molybdopterin-binding domain"/>
    <property type="match status" value="1"/>
</dbReference>
<evidence type="ECO:0000256" key="4">
    <source>
        <dbReference type="ARBA" id="ARBA00003838"/>
    </source>
</evidence>